<dbReference type="NCBIfam" id="TIGR03891">
    <property type="entry name" value="thiopep_ocin"/>
    <property type="match status" value="1"/>
</dbReference>
<reference evidence="2 3" key="1">
    <citation type="submission" date="2021-01" db="EMBL/GenBank/DDBJ databases">
        <title>Isolation and description of Catonella massiliensis sp. nov., a novel Catonella species, isolated from a stable periodontitis subject.</title>
        <authorList>
            <person name="Antezack A."/>
            <person name="Boxberger M."/>
            <person name="La Scola B."/>
            <person name="Monnet-Corti V."/>
        </authorList>
    </citation>
    <scope>NUCLEOTIDE SEQUENCE [LARGE SCALE GENOMIC DNA]</scope>
    <source>
        <strain evidence="2 3">Marseille-Q4567</strain>
    </source>
</reference>
<evidence type="ECO:0000259" key="1">
    <source>
        <dbReference type="Pfam" id="PF14028"/>
    </source>
</evidence>
<sequence>MIFRIPNIEIKYADEIFTSNNLTESVSNILGDEYIRRILYFNNEQIMQRWETDKSTEMAETIAKYIIRIASRTTINQLFGVIVADEVKKTEEYLLSREYTREFIINKISKSYDNNIIRYKLGNLVKKEMDRYCIYTYMATTRKFLVIPQNTIVGKLLSIIDDKEVSGDKIYDYMKSNNISECMAQNIVKDLIINRIIVSNFDLEDNIFEKSLLSGKIARLLNDNEIKEIIGLENRINNLGNMKLDEYAKNLETINSIAEKLLGKKNKYRPVIGYSRKKIDVPSDKAFNMGKRMKSFFTALGSLEASHIKLKKFESIFQEKYGLFQGVSFQESLDLYRGINNIEDKDKRSEEILVWFESKVNEANEFNAKEVVLTDNDLDKIIEICGNIKRSKEVVFDFKYQRSGKEIIATDISFTFHNALFEAYLNEDELMDNDCGIDYIYYCPRYLSDIGWIRRKVKRKIRIDSTGELETDICDILLVADYTGIHMIDKKSGDELFPINPTMKGFDYQIESDAVEFLDAFGKYKSKLPSTRIPIEFNKHSIIPRIRYKNVVVSPKKWIIRTDKFTSLTIDEVFEKYNIDRYVYWLNENGEKKYLDLTSFLSKKWLKSYSKTHDYIILTEIWKDTKFTECIIDIKFEKEIEKEFCKFYKKAQKQNSKTQYLSWHIFYNTEQLEIIKPKLYEYLTSNNFRFFFIHYIEDGSNVIRLRIKEDVFESTYQLLYELKENKIIANFKLCTYEPEIVRYGGISYFKEVENLFEMEAEIAINLATNLDKQAIIARQVAIISNMLENTLGHNKLRLFIKRYSKYSEESKLFYKKNKANLFQEIKRYNESIGIETRYIDNKIKSILEKISKESDEIYIWYILSSLIHMRLNRFTGISKENERLSFDILQYYYKEIKQDELYTNNI</sequence>
<evidence type="ECO:0000313" key="3">
    <source>
        <dbReference type="Proteomes" id="UP000604730"/>
    </source>
</evidence>
<organism evidence="2 3">
    <name type="scientific">Catonella massiliensis</name>
    <dbReference type="NCBI Taxonomy" id="2799636"/>
    <lineage>
        <taxon>Bacteria</taxon>
        <taxon>Bacillati</taxon>
        <taxon>Bacillota</taxon>
        <taxon>Clostridia</taxon>
        <taxon>Lachnospirales</taxon>
        <taxon>Lachnospiraceae</taxon>
        <taxon>Catonella</taxon>
    </lineage>
</organism>
<dbReference type="Pfam" id="PF14028">
    <property type="entry name" value="Lant_dehydr_C"/>
    <property type="match status" value="1"/>
</dbReference>
<evidence type="ECO:0000313" key="2">
    <source>
        <dbReference type="EMBL" id="MBK5898297.1"/>
    </source>
</evidence>
<dbReference type="EMBL" id="JAEPRJ010000001">
    <property type="protein sequence ID" value="MBK5898297.1"/>
    <property type="molecule type" value="Genomic_DNA"/>
</dbReference>
<dbReference type="InterPro" id="IPR023809">
    <property type="entry name" value="Thiopep_bacteriocin_synth_dom"/>
</dbReference>
<feature type="domain" description="Thiopeptide-type bacteriocin biosynthesis" evidence="1">
    <location>
        <begin position="662"/>
        <end position="893"/>
    </location>
</feature>
<name>A0ABS1J2E9_9FIRM</name>
<comment type="caution">
    <text evidence="2">The sequence shown here is derived from an EMBL/GenBank/DDBJ whole genome shotgun (WGS) entry which is preliminary data.</text>
</comment>
<gene>
    <name evidence="2" type="ORF">JJN12_10985</name>
</gene>
<dbReference type="Proteomes" id="UP000604730">
    <property type="component" value="Unassembled WGS sequence"/>
</dbReference>
<keyword evidence="3" id="KW-1185">Reference proteome</keyword>
<dbReference type="RefSeq" id="WP_208429727.1">
    <property type="nucleotide sequence ID" value="NZ_JAEPRJ010000001.1"/>
</dbReference>
<proteinExistence type="predicted"/>
<accession>A0ABS1J2E9</accession>
<protein>
    <submittedName>
        <fullName evidence="2">Thiopeptide-type bacteriocin biosynthesis protein</fullName>
    </submittedName>
</protein>